<evidence type="ECO:0000256" key="1">
    <source>
        <dbReference type="ARBA" id="ARBA00004141"/>
    </source>
</evidence>
<feature type="domain" description="NADH:quinone oxidoreductase/Mrp antiporter transmembrane" evidence="7">
    <location>
        <begin position="63"/>
        <end position="103"/>
    </location>
</feature>
<dbReference type="Pfam" id="PF00361">
    <property type="entry name" value="Proton_antipo_M"/>
    <property type="match status" value="1"/>
</dbReference>
<evidence type="ECO:0000256" key="3">
    <source>
        <dbReference type="ARBA" id="ARBA00022448"/>
    </source>
</evidence>
<dbReference type="GO" id="GO:0008137">
    <property type="term" value="F:NADH dehydrogenase (ubiquinone) activity"/>
    <property type="evidence" value="ECO:0007669"/>
    <property type="project" value="UniProtKB-EC"/>
</dbReference>
<dbReference type="Ensembl" id="ENSCRFT00000014005.1">
    <property type="protein sequence ID" value="ENSCRFP00000013532.1"/>
    <property type="gene ID" value="ENSCRFG00000010478.1"/>
</dbReference>
<evidence type="ECO:0000256" key="6">
    <source>
        <dbReference type="ARBA" id="ARBA00049551"/>
    </source>
</evidence>
<evidence type="ECO:0000256" key="4">
    <source>
        <dbReference type="ARBA" id="ARBA00022660"/>
    </source>
</evidence>
<keyword evidence="3" id="KW-0813">Transport</keyword>
<dbReference type="Proteomes" id="UP000694396">
    <property type="component" value="Unplaced"/>
</dbReference>
<evidence type="ECO:0000313" key="9">
    <source>
        <dbReference type="Proteomes" id="UP000694396"/>
    </source>
</evidence>
<proteinExistence type="predicted"/>
<keyword evidence="4" id="KW-0679">Respiratory chain</keyword>
<dbReference type="GO" id="GO:0016020">
    <property type="term" value="C:membrane"/>
    <property type="evidence" value="ECO:0007669"/>
    <property type="project" value="UniProtKB-SubCell"/>
</dbReference>
<comment type="catalytic activity">
    <reaction evidence="6">
        <text>a ubiquinone + NADH + 5 H(+)(in) = a ubiquinol + NAD(+) + 4 H(+)(out)</text>
        <dbReference type="Rhea" id="RHEA:29091"/>
        <dbReference type="Rhea" id="RHEA-COMP:9565"/>
        <dbReference type="Rhea" id="RHEA-COMP:9566"/>
        <dbReference type="ChEBI" id="CHEBI:15378"/>
        <dbReference type="ChEBI" id="CHEBI:16389"/>
        <dbReference type="ChEBI" id="CHEBI:17976"/>
        <dbReference type="ChEBI" id="CHEBI:57540"/>
        <dbReference type="ChEBI" id="CHEBI:57945"/>
        <dbReference type="EC" id="7.1.1.2"/>
    </reaction>
</comment>
<protein>
    <recommendedName>
        <fullName evidence="2">NADH:ubiquinone reductase (H(+)-translocating)</fullName>
        <ecNumber evidence="2">7.1.1.2</ecNumber>
    </recommendedName>
</protein>
<reference evidence="8" key="1">
    <citation type="submission" date="2025-08" db="UniProtKB">
        <authorList>
            <consortium name="Ensembl"/>
        </authorList>
    </citation>
    <scope>IDENTIFICATION</scope>
</reference>
<name>A0A8C3XDR6_9PASS</name>
<evidence type="ECO:0000256" key="5">
    <source>
        <dbReference type="ARBA" id="ARBA00022982"/>
    </source>
</evidence>
<accession>A0A8C3XDR6</accession>
<keyword evidence="5" id="KW-0249">Electron transport</keyword>
<evidence type="ECO:0000256" key="2">
    <source>
        <dbReference type="ARBA" id="ARBA00012944"/>
    </source>
</evidence>
<keyword evidence="9" id="KW-1185">Reference proteome</keyword>
<organism evidence="8 9">
    <name type="scientific">Cyanoderma ruficeps</name>
    <name type="common">rufous-capped babbler</name>
    <dbReference type="NCBI Taxonomy" id="181631"/>
    <lineage>
        <taxon>Eukaryota</taxon>
        <taxon>Metazoa</taxon>
        <taxon>Chordata</taxon>
        <taxon>Craniata</taxon>
        <taxon>Vertebrata</taxon>
        <taxon>Euteleostomi</taxon>
        <taxon>Archelosauria</taxon>
        <taxon>Archosauria</taxon>
        <taxon>Dinosauria</taxon>
        <taxon>Saurischia</taxon>
        <taxon>Theropoda</taxon>
        <taxon>Coelurosauria</taxon>
        <taxon>Aves</taxon>
        <taxon>Neognathae</taxon>
        <taxon>Neoaves</taxon>
        <taxon>Telluraves</taxon>
        <taxon>Australaves</taxon>
        <taxon>Passeriformes</taxon>
        <taxon>Sylvioidea</taxon>
        <taxon>Timaliidae</taxon>
        <taxon>Cyanoderma</taxon>
    </lineage>
</organism>
<dbReference type="AlphaFoldDB" id="A0A8C3XDR6"/>
<sequence length="147" mass="16454">MRKPARATKRRNLPAILHTRQLTSSISCHPQPTQPNRNSIPPNTEIITLSNPPLLIRTIIYATHVEAPIAGSILLAALLLKLGGYGIIRLTILVNPSSNNLHYPTPPIPHHIYPKLLYTRTSPHGPAHNSHNLTHPQTRTYLRYPNM</sequence>
<evidence type="ECO:0000259" key="7">
    <source>
        <dbReference type="Pfam" id="PF00361"/>
    </source>
</evidence>
<dbReference type="InterPro" id="IPR001750">
    <property type="entry name" value="ND/Mrp_TM"/>
</dbReference>
<dbReference type="EC" id="7.1.1.2" evidence="2"/>
<evidence type="ECO:0000313" key="8">
    <source>
        <dbReference type="Ensembl" id="ENSCRFP00000013532.1"/>
    </source>
</evidence>
<comment type="subcellular location">
    <subcellularLocation>
        <location evidence="1">Membrane</location>
        <topology evidence="1">Multi-pass membrane protein</topology>
    </subcellularLocation>
</comment>
<reference evidence="8" key="2">
    <citation type="submission" date="2025-09" db="UniProtKB">
        <authorList>
            <consortium name="Ensembl"/>
        </authorList>
    </citation>
    <scope>IDENTIFICATION</scope>
</reference>